<sequence>MSKPLAVVYGATSFTARQLLTYLHAHPALAAQEFDFAISGRNKDKLHTLNEQLLEGKREVIVLELSDLEGVEAMVKRANVIINCAGPYRNTNAENIISQVLPITQHHPPNQTLTSLILHSACAKSGTHYVDLCGEAAWLSTHIVPKYHAIAAQTGACIVPASGFDSVPSDMTVYLAQKTLRASYPGGILADSTSMFKCSATIAGGTVQSFVSLTELPKNERRSPEFTLCPGSDLPTTKPLLSPSLPATSASNAQTGTYFFMYVFNRCIVRRSQFLSSTLYPSASTYGSTDPLPSASASDQGEGKGKEQEVMQYMEGLDIGYGKVKSSLSTVLMGFGFGLFFGVKWVRNLILSYLPKAGEGASLEKLHAGYFKVTNISTSRPTSTDGKVVQVLTTFNGQGDPGYLSTPYMIAESALSLILPPPANTCLPPLAKKGGVLTPATAFGDVLLKRLEGSGNFEISSQIVEA</sequence>
<reference evidence="2 3" key="1">
    <citation type="submission" date="2017-05" db="EMBL/GenBank/DDBJ databases">
        <title>The Genome Sequence of Tsuchiyaea wingfieldii DSM 27421.</title>
        <authorList>
            <person name="Cuomo C."/>
            <person name="Passer A."/>
            <person name="Billmyre B."/>
            <person name="Heitman J."/>
        </authorList>
    </citation>
    <scope>NUCLEOTIDE SEQUENCE [LARGE SCALE GENOMIC DNA]</scope>
    <source>
        <strain evidence="2 3">DSM 27421</strain>
    </source>
</reference>
<dbReference type="GO" id="GO:0005886">
    <property type="term" value="C:plasma membrane"/>
    <property type="evidence" value="ECO:0007669"/>
    <property type="project" value="TreeGrafter"/>
</dbReference>
<organism evidence="2 3">
    <name type="scientific">Cryptococcus floricola</name>
    <dbReference type="NCBI Taxonomy" id="2591691"/>
    <lineage>
        <taxon>Eukaryota</taxon>
        <taxon>Fungi</taxon>
        <taxon>Dikarya</taxon>
        <taxon>Basidiomycota</taxon>
        <taxon>Agaricomycotina</taxon>
        <taxon>Tremellomycetes</taxon>
        <taxon>Tremellales</taxon>
        <taxon>Cryptococcaceae</taxon>
        <taxon>Cryptococcus</taxon>
    </lineage>
</organism>
<dbReference type="AlphaFoldDB" id="A0A5D3B7H2"/>
<dbReference type="PANTHER" id="PTHR12286">
    <property type="entry name" value="SACCHAROPINE DEHYDROGENASE-LIKE OXIDOREDUCTASE"/>
    <property type="match status" value="1"/>
</dbReference>
<evidence type="ECO:0000313" key="3">
    <source>
        <dbReference type="Proteomes" id="UP000322245"/>
    </source>
</evidence>
<accession>A0A5D3B7H2</accession>
<dbReference type="EMBL" id="NIDF01000002">
    <property type="protein sequence ID" value="TYJ58948.1"/>
    <property type="molecule type" value="Genomic_DNA"/>
</dbReference>
<evidence type="ECO:0000256" key="1">
    <source>
        <dbReference type="SAM" id="MobiDB-lite"/>
    </source>
</evidence>
<evidence type="ECO:0000313" key="2">
    <source>
        <dbReference type="EMBL" id="TYJ58948.1"/>
    </source>
</evidence>
<dbReference type="PANTHER" id="PTHR12286:SF5">
    <property type="entry name" value="SACCHAROPINE DEHYDROGENASE-LIKE OXIDOREDUCTASE"/>
    <property type="match status" value="1"/>
</dbReference>
<dbReference type="SUPFAM" id="SSF51735">
    <property type="entry name" value="NAD(P)-binding Rossmann-fold domains"/>
    <property type="match status" value="1"/>
</dbReference>
<proteinExistence type="predicted"/>
<comment type="caution">
    <text evidence="2">The sequence shown here is derived from an EMBL/GenBank/DDBJ whole genome shotgun (WGS) entry which is preliminary data.</text>
</comment>
<evidence type="ECO:0008006" key="4">
    <source>
        <dbReference type="Google" id="ProtNLM"/>
    </source>
</evidence>
<feature type="region of interest" description="Disordered" evidence="1">
    <location>
        <begin position="286"/>
        <end position="308"/>
    </location>
</feature>
<protein>
    <recommendedName>
        <fullName evidence="4">Saccharopine dehydrogenase NADP binding domain-containing protein</fullName>
    </recommendedName>
</protein>
<name>A0A5D3B7H2_9TREE</name>
<dbReference type="Gene3D" id="3.40.50.720">
    <property type="entry name" value="NAD(P)-binding Rossmann-like Domain"/>
    <property type="match status" value="1"/>
</dbReference>
<keyword evidence="3" id="KW-1185">Reference proteome</keyword>
<dbReference type="Proteomes" id="UP000322245">
    <property type="component" value="Unassembled WGS sequence"/>
</dbReference>
<dbReference type="InterPro" id="IPR051276">
    <property type="entry name" value="Saccharopine_DH-like_oxidrdct"/>
</dbReference>
<dbReference type="GO" id="GO:0005811">
    <property type="term" value="C:lipid droplet"/>
    <property type="evidence" value="ECO:0007669"/>
    <property type="project" value="TreeGrafter"/>
</dbReference>
<dbReference type="GO" id="GO:0009247">
    <property type="term" value="P:glycolipid biosynthetic process"/>
    <property type="evidence" value="ECO:0007669"/>
    <property type="project" value="TreeGrafter"/>
</dbReference>
<dbReference type="GO" id="GO:0005739">
    <property type="term" value="C:mitochondrion"/>
    <property type="evidence" value="ECO:0007669"/>
    <property type="project" value="TreeGrafter"/>
</dbReference>
<dbReference type="InterPro" id="IPR036291">
    <property type="entry name" value="NAD(P)-bd_dom_sf"/>
</dbReference>
<gene>
    <name evidence="2" type="ORF">B9479_000383</name>
</gene>